<dbReference type="AlphaFoldDB" id="A0AAW2ANJ4"/>
<dbReference type="EMBL" id="JAWDJR010000005">
    <property type="protein sequence ID" value="KAK9975264.1"/>
    <property type="molecule type" value="Genomic_DNA"/>
</dbReference>
<proteinExistence type="predicted"/>
<evidence type="ECO:0000256" key="1">
    <source>
        <dbReference type="SAM" id="MobiDB-lite"/>
    </source>
</evidence>
<evidence type="ECO:0000256" key="2">
    <source>
        <dbReference type="SAM" id="SignalP"/>
    </source>
</evidence>
<feature type="compositionally biased region" description="Pro residues" evidence="1">
    <location>
        <begin position="72"/>
        <end position="81"/>
    </location>
</feature>
<sequence>MKNLIIFVGLLSITLGLPVGSPLHKRERRRRQLGFGYGHGSVYPFYDPFLHPDRHNDFTPEIYIRDHARPSMPKPVTPKPQRPTTSMVQPVTFGDLCPPSRGDDLNIDQLPVFFYVDPKEWSSMGADRPLSPGQSSSNNFQPAFVIVPGVFLPTSEDSQVRQNTNGLKAPDPLSVTQSNRKQKDC</sequence>
<reference evidence="3 4" key="1">
    <citation type="submission" date="2024-05" db="EMBL/GenBank/DDBJ databases">
        <title>A high-quality chromosomal-level genome assembly of Topmouth culter (Culter alburnus).</title>
        <authorList>
            <person name="Zhao H."/>
        </authorList>
    </citation>
    <scope>NUCLEOTIDE SEQUENCE [LARGE SCALE GENOMIC DNA]</scope>
    <source>
        <strain evidence="3">CATC2023</strain>
        <tissue evidence="3">Muscle</tissue>
    </source>
</reference>
<organism evidence="3 4">
    <name type="scientific">Culter alburnus</name>
    <name type="common">Topmouth culter</name>
    <dbReference type="NCBI Taxonomy" id="194366"/>
    <lineage>
        <taxon>Eukaryota</taxon>
        <taxon>Metazoa</taxon>
        <taxon>Chordata</taxon>
        <taxon>Craniata</taxon>
        <taxon>Vertebrata</taxon>
        <taxon>Euteleostomi</taxon>
        <taxon>Actinopterygii</taxon>
        <taxon>Neopterygii</taxon>
        <taxon>Teleostei</taxon>
        <taxon>Ostariophysi</taxon>
        <taxon>Cypriniformes</taxon>
        <taxon>Xenocyprididae</taxon>
        <taxon>Xenocypridinae</taxon>
        <taxon>Culter</taxon>
    </lineage>
</organism>
<accession>A0AAW2ANJ4</accession>
<dbReference type="Proteomes" id="UP001479290">
    <property type="component" value="Unassembled WGS sequence"/>
</dbReference>
<feature type="signal peptide" evidence="2">
    <location>
        <begin position="1"/>
        <end position="16"/>
    </location>
</feature>
<feature type="compositionally biased region" description="Polar residues" evidence="1">
    <location>
        <begin position="156"/>
        <end position="166"/>
    </location>
</feature>
<feature type="chain" id="PRO_5043531098" evidence="2">
    <location>
        <begin position="17"/>
        <end position="185"/>
    </location>
</feature>
<feature type="region of interest" description="Disordered" evidence="1">
    <location>
        <begin position="156"/>
        <end position="185"/>
    </location>
</feature>
<feature type="region of interest" description="Disordered" evidence="1">
    <location>
        <begin position="68"/>
        <end position="87"/>
    </location>
</feature>
<protein>
    <submittedName>
        <fullName evidence="3">Uncharacterized protein</fullName>
    </submittedName>
</protein>
<evidence type="ECO:0000313" key="4">
    <source>
        <dbReference type="Proteomes" id="UP001479290"/>
    </source>
</evidence>
<evidence type="ECO:0000313" key="3">
    <source>
        <dbReference type="EMBL" id="KAK9975264.1"/>
    </source>
</evidence>
<comment type="caution">
    <text evidence="3">The sequence shown here is derived from an EMBL/GenBank/DDBJ whole genome shotgun (WGS) entry which is preliminary data.</text>
</comment>
<keyword evidence="4" id="KW-1185">Reference proteome</keyword>
<name>A0AAW2ANJ4_CULAL</name>
<gene>
    <name evidence="3" type="ORF">ABG768_023317</name>
</gene>
<keyword evidence="2" id="KW-0732">Signal</keyword>